<accession>A0A917TA79</accession>
<organism evidence="2 3">
    <name type="scientific">Nakamurella endophytica</name>
    <dbReference type="NCBI Taxonomy" id="1748367"/>
    <lineage>
        <taxon>Bacteria</taxon>
        <taxon>Bacillati</taxon>
        <taxon>Actinomycetota</taxon>
        <taxon>Actinomycetes</taxon>
        <taxon>Nakamurellales</taxon>
        <taxon>Nakamurellaceae</taxon>
        <taxon>Nakamurella</taxon>
    </lineage>
</organism>
<protein>
    <submittedName>
        <fullName evidence="2">Uncharacterized protein</fullName>
    </submittedName>
</protein>
<proteinExistence type="predicted"/>
<gene>
    <name evidence="2" type="ORF">GCM10011594_39300</name>
</gene>
<evidence type="ECO:0000313" key="3">
    <source>
        <dbReference type="Proteomes" id="UP000655208"/>
    </source>
</evidence>
<dbReference type="EMBL" id="BMNA01000014">
    <property type="protein sequence ID" value="GGM15385.1"/>
    <property type="molecule type" value="Genomic_DNA"/>
</dbReference>
<comment type="caution">
    <text evidence="2">The sequence shown here is derived from an EMBL/GenBank/DDBJ whole genome shotgun (WGS) entry which is preliminary data.</text>
</comment>
<feature type="region of interest" description="Disordered" evidence="1">
    <location>
        <begin position="1"/>
        <end position="33"/>
    </location>
</feature>
<dbReference type="Proteomes" id="UP000655208">
    <property type="component" value="Unassembled WGS sequence"/>
</dbReference>
<name>A0A917TA79_9ACTN</name>
<dbReference type="AlphaFoldDB" id="A0A917TA79"/>
<evidence type="ECO:0000256" key="1">
    <source>
        <dbReference type="SAM" id="MobiDB-lite"/>
    </source>
</evidence>
<dbReference type="RefSeq" id="WP_188944563.1">
    <property type="nucleotide sequence ID" value="NZ_BMNA01000014.1"/>
</dbReference>
<reference evidence="2" key="2">
    <citation type="submission" date="2020-09" db="EMBL/GenBank/DDBJ databases">
        <authorList>
            <person name="Sun Q."/>
            <person name="Zhou Y."/>
        </authorList>
    </citation>
    <scope>NUCLEOTIDE SEQUENCE</scope>
    <source>
        <strain evidence="2">CGMCC 4.7308</strain>
    </source>
</reference>
<evidence type="ECO:0000313" key="2">
    <source>
        <dbReference type="EMBL" id="GGM15385.1"/>
    </source>
</evidence>
<reference evidence="2" key="1">
    <citation type="journal article" date="2014" name="Int. J. Syst. Evol. Microbiol.">
        <title>Complete genome sequence of Corynebacterium casei LMG S-19264T (=DSM 44701T), isolated from a smear-ripened cheese.</title>
        <authorList>
            <consortium name="US DOE Joint Genome Institute (JGI-PGF)"/>
            <person name="Walter F."/>
            <person name="Albersmeier A."/>
            <person name="Kalinowski J."/>
            <person name="Ruckert C."/>
        </authorList>
    </citation>
    <scope>NUCLEOTIDE SEQUENCE</scope>
    <source>
        <strain evidence="2">CGMCC 4.7308</strain>
    </source>
</reference>
<sequence length="139" mass="14428">MPPSASAEVAVFGSELPPPEDDEEDGADEPDEPLADELDAVSVTDAEAIGDVGAVDEELELLDALDVVPVPLSLLEPQALAARARAATPAISPRRRRVVRAGVTRTAFLLGVARAPGPSRTQVTVRVVPGVDAVNSCRT</sequence>
<feature type="compositionally biased region" description="Acidic residues" evidence="1">
    <location>
        <begin position="18"/>
        <end position="33"/>
    </location>
</feature>
<keyword evidence="3" id="KW-1185">Reference proteome</keyword>